<reference evidence="2" key="1">
    <citation type="submission" date="2020-07" db="EMBL/GenBank/DDBJ databases">
        <title>Multicomponent nature underlies the extraordinary mechanical properties of spider dragline silk.</title>
        <authorList>
            <person name="Kono N."/>
            <person name="Nakamura H."/>
            <person name="Mori M."/>
            <person name="Yoshida Y."/>
            <person name="Ohtoshi R."/>
            <person name="Malay A.D."/>
            <person name="Moran D.A.P."/>
            <person name="Tomita M."/>
            <person name="Numata K."/>
            <person name="Arakawa K."/>
        </authorList>
    </citation>
    <scope>NUCLEOTIDE SEQUENCE</scope>
</reference>
<evidence type="ECO:0000259" key="1">
    <source>
        <dbReference type="PROSITE" id="PS50878"/>
    </source>
</evidence>
<dbReference type="OrthoDB" id="6430298at2759"/>
<dbReference type="GO" id="GO:0071897">
    <property type="term" value="P:DNA biosynthetic process"/>
    <property type="evidence" value="ECO:0007669"/>
    <property type="project" value="UniProtKB-ARBA"/>
</dbReference>
<feature type="domain" description="Reverse transcriptase" evidence="1">
    <location>
        <begin position="1"/>
        <end position="252"/>
    </location>
</feature>
<dbReference type="Gene3D" id="3.10.10.10">
    <property type="entry name" value="HIV Type 1 Reverse Transcriptase, subunit A, domain 1"/>
    <property type="match status" value="1"/>
</dbReference>
<dbReference type="InterPro" id="IPR043502">
    <property type="entry name" value="DNA/RNA_pol_sf"/>
</dbReference>
<dbReference type="Proteomes" id="UP000887116">
    <property type="component" value="Unassembled WGS sequence"/>
</dbReference>
<dbReference type="Gene3D" id="3.30.70.270">
    <property type="match status" value="1"/>
</dbReference>
<dbReference type="PROSITE" id="PS50878">
    <property type="entry name" value="RT_POL"/>
    <property type="match status" value="1"/>
</dbReference>
<dbReference type="AlphaFoldDB" id="A0A8X6JGA7"/>
<protein>
    <submittedName>
        <fullName evidence="2">Transposon Ty3-G Gag-Pol polyprotein</fullName>
    </submittedName>
</protein>
<proteinExistence type="predicted"/>
<organism evidence="2 3">
    <name type="scientific">Trichonephila clavata</name>
    <name type="common">Joro spider</name>
    <name type="synonym">Nephila clavata</name>
    <dbReference type="NCBI Taxonomy" id="2740835"/>
    <lineage>
        <taxon>Eukaryota</taxon>
        <taxon>Metazoa</taxon>
        <taxon>Ecdysozoa</taxon>
        <taxon>Arthropoda</taxon>
        <taxon>Chelicerata</taxon>
        <taxon>Arachnida</taxon>
        <taxon>Araneae</taxon>
        <taxon>Araneomorphae</taxon>
        <taxon>Entelegynae</taxon>
        <taxon>Araneoidea</taxon>
        <taxon>Nephilidae</taxon>
        <taxon>Trichonephila</taxon>
    </lineage>
</organism>
<dbReference type="Pfam" id="PF23055">
    <property type="entry name" value="DUF7041"/>
    <property type="match status" value="1"/>
</dbReference>
<evidence type="ECO:0000313" key="2">
    <source>
        <dbReference type="EMBL" id="GFR34110.1"/>
    </source>
</evidence>
<dbReference type="InterPro" id="IPR000477">
    <property type="entry name" value="RT_dom"/>
</dbReference>
<dbReference type="Pfam" id="PF00078">
    <property type="entry name" value="RVT_1"/>
    <property type="match status" value="1"/>
</dbReference>
<dbReference type="PANTHER" id="PTHR33327">
    <property type="entry name" value="ENDONUCLEASE"/>
    <property type="match status" value="1"/>
</dbReference>
<accession>A0A8X6JGA7</accession>
<evidence type="ECO:0000313" key="3">
    <source>
        <dbReference type="Proteomes" id="UP000887116"/>
    </source>
</evidence>
<dbReference type="InterPro" id="IPR043128">
    <property type="entry name" value="Rev_trsase/Diguanyl_cyclase"/>
</dbReference>
<gene>
    <name evidence="2" type="primary">TY3B-G_364</name>
    <name evidence="2" type="ORF">TNCT_594561</name>
</gene>
<dbReference type="SUPFAM" id="SSF56672">
    <property type="entry name" value="DNA/RNA polymerases"/>
    <property type="match status" value="1"/>
</dbReference>
<dbReference type="EMBL" id="BMAO01009933">
    <property type="protein sequence ID" value="GFR34110.1"/>
    <property type="molecule type" value="Genomic_DNA"/>
</dbReference>
<name>A0A8X6JGA7_TRICU</name>
<comment type="caution">
    <text evidence="2">The sequence shown here is derived from an EMBL/GenBank/DDBJ whole genome shotgun (WGS) entry which is preliminary data.</text>
</comment>
<dbReference type="InterPro" id="IPR055469">
    <property type="entry name" value="DUF7041"/>
</dbReference>
<sequence>MIDTKPASELEAGAIAIKIPPFWTDKPEIWFFQVEAQFNINRITSEETKFNYLVSQLEPRFLENVWDIIKDPENTAKYSTAKERLLLTFQKSENVRIKRLLTGLELGDMLSSQLLRKMCSLGHPDISEKVLRTLWLKKIPESVRNIVIVSDEAEEDKPKTAITSPFGLYEFNVMSFGLRNAPSTFQRFITGVLSGLDFVFPYLDDVLIASSSEEEHEKHVKLVFDRFQQYGLRINLAKSVMGADQKVFGISHHF</sequence>
<dbReference type="PANTHER" id="PTHR33327:SF3">
    <property type="entry name" value="RNA-DIRECTED DNA POLYMERASE"/>
    <property type="match status" value="1"/>
</dbReference>
<dbReference type="CDD" id="cd01647">
    <property type="entry name" value="RT_LTR"/>
    <property type="match status" value="1"/>
</dbReference>
<keyword evidence="3" id="KW-1185">Reference proteome</keyword>